<proteinExistence type="predicted"/>
<comment type="caution">
    <text evidence="1">The sequence shown here is derived from an EMBL/GenBank/DDBJ whole genome shotgun (WGS) entry which is preliminary data.</text>
</comment>
<organism evidence="1 2">
    <name type="scientific">Dreissena polymorpha</name>
    <name type="common">Zebra mussel</name>
    <name type="synonym">Mytilus polymorpha</name>
    <dbReference type="NCBI Taxonomy" id="45954"/>
    <lineage>
        <taxon>Eukaryota</taxon>
        <taxon>Metazoa</taxon>
        <taxon>Spiralia</taxon>
        <taxon>Lophotrochozoa</taxon>
        <taxon>Mollusca</taxon>
        <taxon>Bivalvia</taxon>
        <taxon>Autobranchia</taxon>
        <taxon>Heteroconchia</taxon>
        <taxon>Euheterodonta</taxon>
        <taxon>Imparidentia</taxon>
        <taxon>Neoheterodontei</taxon>
        <taxon>Myida</taxon>
        <taxon>Dreissenoidea</taxon>
        <taxon>Dreissenidae</taxon>
        <taxon>Dreissena</taxon>
    </lineage>
</organism>
<dbReference type="EMBL" id="JAIWYP010000001">
    <property type="protein sequence ID" value="KAH3893180.1"/>
    <property type="molecule type" value="Genomic_DNA"/>
</dbReference>
<sequence>MALKPQPTTSKKSCCYLPKKALGEKGRERRTRQLTSKIMVLCNTRGELRHEKYTSIDSRIEY</sequence>
<gene>
    <name evidence="1" type="ORF">DPMN_017324</name>
</gene>
<evidence type="ECO:0000313" key="1">
    <source>
        <dbReference type="EMBL" id="KAH3893180.1"/>
    </source>
</evidence>
<accession>A0A9D4NCZ2</accession>
<dbReference type="AlphaFoldDB" id="A0A9D4NCZ2"/>
<name>A0A9D4NCZ2_DREPO</name>
<reference evidence="1" key="1">
    <citation type="journal article" date="2019" name="bioRxiv">
        <title>The Genome of the Zebra Mussel, Dreissena polymorpha: A Resource for Invasive Species Research.</title>
        <authorList>
            <person name="McCartney M.A."/>
            <person name="Auch B."/>
            <person name="Kono T."/>
            <person name="Mallez S."/>
            <person name="Zhang Y."/>
            <person name="Obille A."/>
            <person name="Becker A."/>
            <person name="Abrahante J.E."/>
            <person name="Garbe J."/>
            <person name="Badalamenti J.P."/>
            <person name="Herman A."/>
            <person name="Mangelson H."/>
            <person name="Liachko I."/>
            <person name="Sullivan S."/>
            <person name="Sone E.D."/>
            <person name="Koren S."/>
            <person name="Silverstein K.A.T."/>
            <person name="Beckman K.B."/>
            <person name="Gohl D.M."/>
        </authorList>
    </citation>
    <scope>NUCLEOTIDE SEQUENCE</scope>
    <source>
        <strain evidence="1">Duluth1</strain>
        <tissue evidence="1">Whole animal</tissue>
    </source>
</reference>
<reference evidence="1" key="2">
    <citation type="submission" date="2020-11" db="EMBL/GenBank/DDBJ databases">
        <authorList>
            <person name="McCartney M.A."/>
            <person name="Auch B."/>
            <person name="Kono T."/>
            <person name="Mallez S."/>
            <person name="Becker A."/>
            <person name="Gohl D.M."/>
            <person name="Silverstein K.A.T."/>
            <person name="Koren S."/>
            <person name="Bechman K.B."/>
            <person name="Herman A."/>
            <person name="Abrahante J.E."/>
            <person name="Garbe J."/>
        </authorList>
    </citation>
    <scope>NUCLEOTIDE SEQUENCE</scope>
    <source>
        <strain evidence="1">Duluth1</strain>
        <tissue evidence="1">Whole animal</tissue>
    </source>
</reference>
<keyword evidence="2" id="KW-1185">Reference proteome</keyword>
<protein>
    <submittedName>
        <fullName evidence="1">Uncharacterized protein</fullName>
    </submittedName>
</protein>
<evidence type="ECO:0000313" key="2">
    <source>
        <dbReference type="Proteomes" id="UP000828390"/>
    </source>
</evidence>
<dbReference type="Proteomes" id="UP000828390">
    <property type="component" value="Unassembled WGS sequence"/>
</dbReference>